<accession>A0A379AGM0</accession>
<proteinExistence type="predicted"/>
<protein>
    <submittedName>
        <fullName evidence="1">Uncharacterized protein</fullName>
    </submittedName>
</protein>
<keyword evidence="2" id="KW-1185">Reference proteome</keyword>
<evidence type="ECO:0000313" key="2">
    <source>
        <dbReference type="Proteomes" id="UP000254640"/>
    </source>
</evidence>
<dbReference type="STRING" id="549.BEE12_15775"/>
<dbReference type="AlphaFoldDB" id="A0A379AGM0"/>
<dbReference type="EMBL" id="UGSO01000001">
    <property type="protein sequence ID" value="SUB16987.1"/>
    <property type="molecule type" value="Genomic_DNA"/>
</dbReference>
<evidence type="ECO:0000313" key="1">
    <source>
        <dbReference type="EMBL" id="SUB16987.1"/>
    </source>
</evidence>
<reference evidence="1 2" key="1">
    <citation type="submission" date="2018-06" db="EMBL/GenBank/DDBJ databases">
        <authorList>
            <consortium name="Pathogen Informatics"/>
            <person name="Doyle S."/>
        </authorList>
    </citation>
    <scope>NUCLEOTIDE SEQUENCE [LARGE SCALE GENOMIC DNA]</scope>
    <source>
        <strain evidence="1 2">NCTC9381</strain>
    </source>
</reference>
<gene>
    <name evidence="1" type="ORF">NCTC9381_02903</name>
</gene>
<organism evidence="1 2">
    <name type="scientific">Enterobacter agglomerans</name>
    <name type="common">Erwinia herbicola</name>
    <name type="synonym">Pantoea agglomerans</name>
    <dbReference type="NCBI Taxonomy" id="549"/>
    <lineage>
        <taxon>Bacteria</taxon>
        <taxon>Pseudomonadati</taxon>
        <taxon>Pseudomonadota</taxon>
        <taxon>Gammaproteobacteria</taxon>
        <taxon>Enterobacterales</taxon>
        <taxon>Erwiniaceae</taxon>
        <taxon>Pantoea</taxon>
        <taxon>Pantoea agglomerans group</taxon>
    </lineage>
</organism>
<name>A0A379AGM0_ENTAG</name>
<dbReference type="Proteomes" id="UP000254640">
    <property type="component" value="Unassembled WGS sequence"/>
</dbReference>
<sequence>MKFDNEDAFKLAVAFMNHKENATIASSYFKTFIDHLPEI</sequence>